<reference evidence="7 8" key="1">
    <citation type="submission" date="2019-07" db="EMBL/GenBank/DDBJ databases">
        <title>Genomic Encyclopedia of Type Strains, Phase IV (KMG-IV): sequencing the most valuable type-strain genomes for metagenomic binning, comparative biology and taxonomic classification.</title>
        <authorList>
            <person name="Goeker M."/>
        </authorList>
    </citation>
    <scope>NUCLEOTIDE SEQUENCE [LARGE SCALE GENOMIC DNA]</scope>
    <source>
        <strain evidence="7 8">SS015</strain>
    </source>
</reference>
<proteinExistence type="inferred from homology"/>
<dbReference type="SUPFAM" id="SSF89028">
    <property type="entry name" value="Cobalamin adenosyltransferase-like"/>
    <property type="match status" value="1"/>
</dbReference>
<accession>A0A5D3WJE4</accession>
<evidence type="ECO:0000256" key="1">
    <source>
        <dbReference type="ARBA" id="ARBA00022679"/>
    </source>
</evidence>
<dbReference type="PANTHER" id="PTHR12213">
    <property type="entry name" value="CORRINOID ADENOSYLTRANSFERASE"/>
    <property type="match status" value="1"/>
</dbReference>
<dbReference type="InterPro" id="IPR036451">
    <property type="entry name" value="CblAdoTrfase-like_sf"/>
</dbReference>
<keyword evidence="4" id="KW-0169">Cobalamin biosynthesis</keyword>
<comment type="caution">
    <text evidence="7">The sequence shown here is derived from an EMBL/GenBank/DDBJ whole genome shotgun (WGS) entry which is preliminary data.</text>
</comment>
<evidence type="ECO:0000313" key="7">
    <source>
        <dbReference type="EMBL" id="TYO97642.1"/>
    </source>
</evidence>
<name>A0A5D3WJE4_9BACT</name>
<keyword evidence="8" id="KW-1185">Reference proteome</keyword>
<comment type="catalytic activity">
    <reaction evidence="4">
        <text>2 cob(II)yrinate a,c diamide + reduced [electron-transfer flavoprotein] + 2 ATP = 2 adenosylcob(III)yrinate a,c-diamide + 2 triphosphate + oxidized [electron-transfer flavoprotein] + 3 H(+)</text>
        <dbReference type="Rhea" id="RHEA:11528"/>
        <dbReference type="Rhea" id="RHEA-COMP:10685"/>
        <dbReference type="Rhea" id="RHEA-COMP:10686"/>
        <dbReference type="ChEBI" id="CHEBI:15378"/>
        <dbReference type="ChEBI" id="CHEBI:18036"/>
        <dbReference type="ChEBI" id="CHEBI:30616"/>
        <dbReference type="ChEBI" id="CHEBI:57692"/>
        <dbReference type="ChEBI" id="CHEBI:58307"/>
        <dbReference type="ChEBI" id="CHEBI:58503"/>
        <dbReference type="ChEBI" id="CHEBI:58537"/>
        <dbReference type="EC" id="2.5.1.17"/>
    </reaction>
</comment>
<dbReference type="GO" id="GO:0009236">
    <property type="term" value="P:cobalamin biosynthetic process"/>
    <property type="evidence" value="ECO:0007669"/>
    <property type="project" value="UniProtKB-UniRule"/>
</dbReference>
<comment type="catalytic activity">
    <reaction evidence="4">
        <text>2 cob(II)alamin + reduced [electron-transfer flavoprotein] + 2 ATP = 2 adenosylcob(III)alamin + 2 triphosphate + oxidized [electron-transfer flavoprotein] + 3 H(+)</text>
        <dbReference type="Rhea" id="RHEA:28671"/>
        <dbReference type="Rhea" id="RHEA-COMP:10685"/>
        <dbReference type="Rhea" id="RHEA-COMP:10686"/>
        <dbReference type="ChEBI" id="CHEBI:15378"/>
        <dbReference type="ChEBI" id="CHEBI:16304"/>
        <dbReference type="ChEBI" id="CHEBI:18036"/>
        <dbReference type="ChEBI" id="CHEBI:18408"/>
        <dbReference type="ChEBI" id="CHEBI:30616"/>
        <dbReference type="ChEBI" id="CHEBI:57692"/>
        <dbReference type="ChEBI" id="CHEBI:58307"/>
        <dbReference type="EC" id="2.5.1.17"/>
    </reaction>
</comment>
<organism evidence="7 8">
    <name type="scientific">Geothermobacter ehrlichii</name>
    <dbReference type="NCBI Taxonomy" id="213224"/>
    <lineage>
        <taxon>Bacteria</taxon>
        <taxon>Pseudomonadati</taxon>
        <taxon>Thermodesulfobacteriota</taxon>
        <taxon>Desulfuromonadia</taxon>
        <taxon>Desulfuromonadales</taxon>
        <taxon>Geothermobacteraceae</taxon>
        <taxon>Geothermobacter</taxon>
    </lineage>
</organism>
<keyword evidence="2 4" id="KW-0547">Nucleotide-binding</keyword>
<gene>
    <name evidence="7" type="ORF">EDC39_10945</name>
</gene>
<dbReference type="Gene3D" id="1.20.1200.10">
    <property type="entry name" value="Cobalamin adenosyltransferase-like"/>
    <property type="match status" value="1"/>
</dbReference>
<keyword evidence="1 4" id="KW-0808">Transferase</keyword>
<evidence type="ECO:0000256" key="4">
    <source>
        <dbReference type="RuleBase" id="RU366026"/>
    </source>
</evidence>
<dbReference type="Proteomes" id="UP000324159">
    <property type="component" value="Unassembled WGS sequence"/>
</dbReference>
<dbReference type="EC" id="2.5.1.17" evidence="4"/>
<dbReference type="PANTHER" id="PTHR12213:SF0">
    <property type="entry name" value="CORRINOID ADENOSYLTRANSFERASE MMAB"/>
    <property type="match status" value="1"/>
</dbReference>
<dbReference type="UniPathway" id="UPA00148">
    <property type="reaction ID" value="UER00233"/>
</dbReference>
<dbReference type="InterPro" id="IPR029499">
    <property type="entry name" value="PduO-typ"/>
</dbReference>
<dbReference type="EMBL" id="VNIB01000009">
    <property type="protein sequence ID" value="TYO97642.1"/>
    <property type="molecule type" value="Genomic_DNA"/>
</dbReference>
<sequence length="191" mass="20819">MVKLDRITTGGGDRGQTSLADGTRVAKHAVRVEAYGGVDELNSLIGVVLLEALPAGVGPELERVQNDLFDLGADFAMPPGGPYEERALRIGENQVRRLEAEIERVTGLLEPLESFVLPGGTRAGALLHLARATARRIERLAWRLVEEEGADRVNPQALVYLNRLSDLCFVWARLANDGGRSDRLWTPGGNR</sequence>
<feature type="region of interest" description="Disordered" evidence="5">
    <location>
        <begin position="1"/>
        <end position="20"/>
    </location>
</feature>
<keyword evidence="3 4" id="KW-0067">ATP-binding</keyword>
<protein>
    <recommendedName>
        <fullName evidence="4">Corrinoid adenosyltransferase</fullName>
        <ecNumber evidence="4">2.5.1.17</ecNumber>
    </recommendedName>
    <alternativeName>
        <fullName evidence="4">Cob(II)alamin adenosyltransferase</fullName>
    </alternativeName>
    <alternativeName>
        <fullName evidence="4">Cob(II)yrinic acid a,c-diamide adenosyltransferase</fullName>
    </alternativeName>
    <alternativeName>
        <fullName evidence="4">Cobinamide/cobalamin adenosyltransferase</fullName>
    </alternativeName>
</protein>
<comment type="pathway">
    <text evidence="4">Cofactor biosynthesis; adenosylcobalamin biosynthesis; adenosylcobalamin from cob(II)yrinate a,c-diamide: step 2/7.</text>
</comment>
<evidence type="ECO:0000259" key="6">
    <source>
        <dbReference type="Pfam" id="PF01923"/>
    </source>
</evidence>
<dbReference type="RefSeq" id="WP_148896287.1">
    <property type="nucleotide sequence ID" value="NZ_VNIB01000009.1"/>
</dbReference>
<dbReference type="AlphaFoldDB" id="A0A5D3WJE4"/>
<dbReference type="GO" id="GO:0005524">
    <property type="term" value="F:ATP binding"/>
    <property type="evidence" value="ECO:0007669"/>
    <property type="project" value="UniProtKB-UniRule"/>
</dbReference>
<dbReference type="NCBIfam" id="TIGR00636">
    <property type="entry name" value="PduO_Nterm"/>
    <property type="match status" value="1"/>
</dbReference>
<dbReference type="Pfam" id="PF01923">
    <property type="entry name" value="Cob_adeno_trans"/>
    <property type="match status" value="1"/>
</dbReference>
<evidence type="ECO:0000256" key="3">
    <source>
        <dbReference type="ARBA" id="ARBA00022840"/>
    </source>
</evidence>
<dbReference type="InterPro" id="IPR016030">
    <property type="entry name" value="CblAdoTrfase-like"/>
</dbReference>
<evidence type="ECO:0000256" key="5">
    <source>
        <dbReference type="SAM" id="MobiDB-lite"/>
    </source>
</evidence>
<dbReference type="OrthoDB" id="9778896at2"/>
<evidence type="ECO:0000313" key="8">
    <source>
        <dbReference type="Proteomes" id="UP000324159"/>
    </source>
</evidence>
<feature type="domain" description="Cobalamin adenosyltransferase-like" evidence="6">
    <location>
        <begin position="7"/>
        <end position="174"/>
    </location>
</feature>
<comment type="similarity">
    <text evidence="4">Belongs to the Cob(I)alamin adenosyltransferase family.</text>
</comment>
<evidence type="ECO:0000256" key="2">
    <source>
        <dbReference type="ARBA" id="ARBA00022741"/>
    </source>
</evidence>
<dbReference type="GO" id="GO:0008817">
    <property type="term" value="F:corrinoid adenosyltransferase activity"/>
    <property type="evidence" value="ECO:0007669"/>
    <property type="project" value="UniProtKB-UniRule"/>
</dbReference>